<dbReference type="InterPro" id="IPR043129">
    <property type="entry name" value="ATPase_NBD"/>
</dbReference>
<dbReference type="Pfam" id="PF19278">
    <property type="entry name" value="Hydant_A_C"/>
    <property type="match status" value="1"/>
</dbReference>
<evidence type="ECO:0000259" key="3">
    <source>
        <dbReference type="Pfam" id="PF19278"/>
    </source>
</evidence>
<keyword evidence="5" id="KW-1185">Reference proteome</keyword>
<feature type="domain" description="Hydantoinase A/oxoprolinase" evidence="1">
    <location>
        <begin position="204"/>
        <end position="489"/>
    </location>
</feature>
<dbReference type="InterPro" id="IPR045079">
    <property type="entry name" value="Oxoprolinase-like"/>
</dbReference>
<feature type="domain" description="Acetophenone carboxylase-like C-terminal" evidence="3">
    <location>
        <begin position="505"/>
        <end position="674"/>
    </location>
</feature>
<dbReference type="AlphaFoldDB" id="A0AA41XBW8"/>
<reference evidence="4" key="1">
    <citation type="submission" date="2022-07" db="EMBL/GenBank/DDBJ databases">
        <authorList>
            <person name="Li W.-J."/>
            <person name="Deng Q.-Q."/>
        </authorList>
    </citation>
    <scope>NUCLEOTIDE SEQUENCE</scope>
    <source>
        <strain evidence="4">SYSU M60031</strain>
    </source>
</reference>
<dbReference type="Pfam" id="PF05378">
    <property type="entry name" value="Hydant_A_N"/>
    <property type="match status" value="1"/>
</dbReference>
<name>A0AA41XBW8_9BACI</name>
<dbReference type="PANTHER" id="PTHR11365">
    <property type="entry name" value="5-OXOPROLINASE RELATED"/>
    <property type="match status" value="1"/>
</dbReference>
<sequence length="687" mass="74350">MFRVAVDVGGTFTDIVLQDEATGQIYGTKTPSTPSDQSIGLMNGIEKICKETGIDMGELRSIIHGTTVATNAVLEGKGAKVGLITTMGFEQILHVARSWTPAPVSAWMGFLKPDPLADLVLTRGVKERIASNGEVLVPIDIVDVKEKIQDLYAKGVDSLTISLINSYANPQHEKLIQDIAESINPTIPVTISYDILPEFREYERTLTTVMNSYVRPSMQRYLRNIENKLQDQNLDKRVSIVRSDGGLMSIPAAAARPVHTMLSGPSGGVTASAMIGVQTGYRNVISFDIGGTSTDVALTYDGKPRVSRETKVGVFPVKAPSLEVVSIGAGGGSIAHVPLTGALRVGPQSAGAEPGPACYGKGGTEPTVTDANVVLGYLPPNLVGGEMQLDVEAAKEAVRTIADKLDTDIYRAAKGIYDIVNENMYGAIRVVSVEKGYDPREFSLLALGGAGPLHGNALGSLSGSFPVIVPQTPGVLSALGFLQSDIRNEFSKTFIRVLSQITESDITEELQALGAECISWLEQESVEKSQSIVKYEVDVRYFRQGFEIPIEITLADVAQQGLNLLKDRFDAIHQQIYGFTMDTELEIVNVRAVAIGQVMSPELPISEPGSEDASHAIVDAEHQAYFDGAFQKTPIYDRKLLQPNNRIAGPAIVVQKDTTTLVQPGFYAEVDQYMNLLIHRRDRNEEN</sequence>
<dbReference type="SUPFAM" id="SSF53067">
    <property type="entry name" value="Actin-like ATPase domain"/>
    <property type="match status" value="1"/>
</dbReference>
<dbReference type="GO" id="GO:0006749">
    <property type="term" value="P:glutathione metabolic process"/>
    <property type="evidence" value="ECO:0007669"/>
    <property type="project" value="TreeGrafter"/>
</dbReference>
<evidence type="ECO:0000313" key="4">
    <source>
        <dbReference type="EMBL" id="MCP8970095.1"/>
    </source>
</evidence>
<dbReference type="EMBL" id="JANCLT010000009">
    <property type="protein sequence ID" value="MCP8970095.1"/>
    <property type="molecule type" value="Genomic_DNA"/>
</dbReference>
<dbReference type="InterPro" id="IPR049517">
    <property type="entry name" value="ACX-like_C"/>
</dbReference>
<dbReference type="Proteomes" id="UP001156102">
    <property type="component" value="Unassembled WGS sequence"/>
</dbReference>
<evidence type="ECO:0000313" key="5">
    <source>
        <dbReference type="Proteomes" id="UP001156102"/>
    </source>
</evidence>
<comment type="caution">
    <text evidence="4">The sequence shown here is derived from an EMBL/GenBank/DDBJ whole genome shotgun (WGS) entry which is preliminary data.</text>
</comment>
<dbReference type="RefSeq" id="WP_254760014.1">
    <property type="nucleotide sequence ID" value="NZ_JANCLT010000009.1"/>
</dbReference>
<gene>
    <name evidence="4" type="ORF">NK662_16345</name>
</gene>
<dbReference type="PANTHER" id="PTHR11365:SF23">
    <property type="entry name" value="HYPOTHETICAL 5-OXOPROLINASE (EUROFUNG)-RELATED"/>
    <property type="match status" value="1"/>
</dbReference>
<evidence type="ECO:0000259" key="2">
    <source>
        <dbReference type="Pfam" id="PF05378"/>
    </source>
</evidence>
<evidence type="ECO:0000259" key="1">
    <source>
        <dbReference type="Pfam" id="PF01968"/>
    </source>
</evidence>
<feature type="domain" description="Hydantoinase/oxoprolinase N-terminal" evidence="2">
    <location>
        <begin position="3"/>
        <end position="182"/>
    </location>
</feature>
<dbReference type="GO" id="GO:0005829">
    <property type="term" value="C:cytosol"/>
    <property type="evidence" value="ECO:0007669"/>
    <property type="project" value="TreeGrafter"/>
</dbReference>
<dbReference type="GO" id="GO:0017168">
    <property type="term" value="F:5-oxoprolinase (ATP-hydrolyzing) activity"/>
    <property type="evidence" value="ECO:0007669"/>
    <property type="project" value="TreeGrafter"/>
</dbReference>
<dbReference type="InterPro" id="IPR008040">
    <property type="entry name" value="Hydant_A_N"/>
</dbReference>
<dbReference type="InterPro" id="IPR002821">
    <property type="entry name" value="Hydantoinase_A"/>
</dbReference>
<dbReference type="Pfam" id="PF01968">
    <property type="entry name" value="Hydantoinase_A"/>
    <property type="match status" value="1"/>
</dbReference>
<organism evidence="4 5">
    <name type="scientific">Ectobacillus ponti</name>
    <dbReference type="NCBI Taxonomy" id="2961894"/>
    <lineage>
        <taxon>Bacteria</taxon>
        <taxon>Bacillati</taxon>
        <taxon>Bacillota</taxon>
        <taxon>Bacilli</taxon>
        <taxon>Bacillales</taxon>
        <taxon>Bacillaceae</taxon>
        <taxon>Ectobacillus</taxon>
    </lineage>
</organism>
<proteinExistence type="predicted"/>
<accession>A0AA41XBW8</accession>
<protein>
    <submittedName>
        <fullName evidence="4">Hydantoinase/oxoprolinase family protein</fullName>
    </submittedName>
</protein>